<gene>
    <name evidence="1" type="ORF">MGAL_10B055641</name>
</gene>
<evidence type="ECO:0000313" key="1">
    <source>
        <dbReference type="EMBL" id="VDI24609.1"/>
    </source>
</evidence>
<reference evidence="1" key="1">
    <citation type="submission" date="2018-11" db="EMBL/GenBank/DDBJ databases">
        <authorList>
            <person name="Alioto T."/>
            <person name="Alioto T."/>
        </authorList>
    </citation>
    <scope>NUCLEOTIDE SEQUENCE</scope>
</reference>
<protein>
    <submittedName>
        <fullName evidence="1">Uncharacterized protein</fullName>
    </submittedName>
</protein>
<sequence>METMELTYRDYHNKVFSPLDLKEMELDVLKRDANRHLGRLNGLKMRYIDWFSRRQNSFLDSLKLIHLLAAQLLPREVNTISHYRKVINIANKFPRNGTPRDGSSSKMEEFLMFWDEWYMLKLENDSLYARVCEFCKSVRRLRQQVLKDEIDRLHHRLNLTCSEDFDFTHIGNDRNNLFTYKVALHDHKYHGLVSFIPYLISYATKLCYWTSKLHIEVL</sequence>
<dbReference type="AlphaFoldDB" id="A0A8B6DWA9"/>
<proteinExistence type="predicted"/>
<name>A0A8B6DWA9_MYTGA</name>
<keyword evidence="2" id="KW-1185">Reference proteome</keyword>
<organism evidence="1 2">
    <name type="scientific">Mytilus galloprovincialis</name>
    <name type="common">Mediterranean mussel</name>
    <dbReference type="NCBI Taxonomy" id="29158"/>
    <lineage>
        <taxon>Eukaryota</taxon>
        <taxon>Metazoa</taxon>
        <taxon>Spiralia</taxon>
        <taxon>Lophotrochozoa</taxon>
        <taxon>Mollusca</taxon>
        <taxon>Bivalvia</taxon>
        <taxon>Autobranchia</taxon>
        <taxon>Pteriomorphia</taxon>
        <taxon>Mytilida</taxon>
        <taxon>Mytiloidea</taxon>
        <taxon>Mytilidae</taxon>
        <taxon>Mytilinae</taxon>
        <taxon>Mytilus</taxon>
    </lineage>
</organism>
<dbReference type="EMBL" id="UYJE01004051">
    <property type="protein sequence ID" value="VDI24609.1"/>
    <property type="molecule type" value="Genomic_DNA"/>
</dbReference>
<dbReference type="Proteomes" id="UP000596742">
    <property type="component" value="Unassembled WGS sequence"/>
</dbReference>
<comment type="caution">
    <text evidence="1">The sequence shown here is derived from an EMBL/GenBank/DDBJ whole genome shotgun (WGS) entry which is preliminary data.</text>
</comment>
<accession>A0A8B6DWA9</accession>
<evidence type="ECO:0000313" key="2">
    <source>
        <dbReference type="Proteomes" id="UP000596742"/>
    </source>
</evidence>
<dbReference type="OrthoDB" id="6060782at2759"/>